<evidence type="ECO:0000256" key="1">
    <source>
        <dbReference type="ARBA" id="ARBA00022729"/>
    </source>
</evidence>
<dbReference type="OrthoDB" id="1658288at2759"/>
<dbReference type="InterPro" id="IPR010730">
    <property type="entry name" value="HET"/>
</dbReference>
<dbReference type="Pfam" id="PF06985">
    <property type="entry name" value="HET"/>
    <property type="match status" value="1"/>
</dbReference>
<dbReference type="VEuPathDB" id="FungiDB:BO80DRAFT_371949"/>
<dbReference type="SMART" id="SM00028">
    <property type="entry name" value="TPR"/>
    <property type="match status" value="3"/>
</dbReference>
<keyword evidence="6" id="KW-1185">Reference proteome</keyword>
<feature type="domain" description="DUF8212" evidence="4">
    <location>
        <begin position="245"/>
        <end position="268"/>
    </location>
</feature>
<organism evidence="5 6">
    <name type="scientific">Aspergillus ibericus CBS 121593</name>
    <dbReference type="NCBI Taxonomy" id="1448316"/>
    <lineage>
        <taxon>Eukaryota</taxon>
        <taxon>Fungi</taxon>
        <taxon>Dikarya</taxon>
        <taxon>Ascomycota</taxon>
        <taxon>Pezizomycotina</taxon>
        <taxon>Eurotiomycetes</taxon>
        <taxon>Eurotiomycetidae</taxon>
        <taxon>Eurotiales</taxon>
        <taxon>Aspergillaceae</taxon>
        <taxon>Aspergillus</taxon>
        <taxon>Aspergillus subgen. Circumdati</taxon>
    </lineage>
</organism>
<name>A0A395HFM9_9EURO</name>
<evidence type="ECO:0000259" key="4">
    <source>
        <dbReference type="Pfam" id="PF26640"/>
    </source>
</evidence>
<dbReference type="PANTHER" id="PTHR10622:SF10">
    <property type="entry name" value="HET DOMAIN-CONTAINING PROTEIN"/>
    <property type="match status" value="1"/>
</dbReference>
<dbReference type="GeneID" id="37221369"/>
<dbReference type="SUPFAM" id="SSF48452">
    <property type="entry name" value="TPR-like"/>
    <property type="match status" value="2"/>
</dbReference>
<dbReference type="GO" id="GO:0004252">
    <property type="term" value="F:serine-type endopeptidase activity"/>
    <property type="evidence" value="ECO:0007669"/>
    <property type="project" value="InterPro"/>
</dbReference>
<keyword evidence="2" id="KW-0865">Zymogen</keyword>
<dbReference type="AlphaFoldDB" id="A0A395HFM9"/>
<evidence type="ECO:0000313" key="5">
    <source>
        <dbReference type="EMBL" id="RAL05798.1"/>
    </source>
</evidence>
<dbReference type="RefSeq" id="XP_025580125.1">
    <property type="nucleotide sequence ID" value="XM_025716504.1"/>
</dbReference>
<reference evidence="5 6" key="1">
    <citation type="submission" date="2018-02" db="EMBL/GenBank/DDBJ databases">
        <title>The genomes of Aspergillus section Nigri reveals drivers in fungal speciation.</title>
        <authorList>
            <consortium name="DOE Joint Genome Institute"/>
            <person name="Vesth T.C."/>
            <person name="Nybo J."/>
            <person name="Theobald S."/>
            <person name="Brandl J."/>
            <person name="Frisvad J.C."/>
            <person name="Nielsen K.F."/>
            <person name="Lyhne E.K."/>
            <person name="Kogle M.E."/>
            <person name="Kuo A."/>
            <person name="Riley R."/>
            <person name="Clum A."/>
            <person name="Nolan M."/>
            <person name="Lipzen A."/>
            <person name="Salamov A."/>
            <person name="Henrissat B."/>
            <person name="Wiebenga A."/>
            <person name="De vries R.P."/>
            <person name="Grigoriev I.V."/>
            <person name="Mortensen U.H."/>
            <person name="Andersen M.R."/>
            <person name="Baker S.E."/>
        </authorList>
    </citation>
    <scope>NUCLEOTIDE SEQUENCE [LARGE SCALE GENOMIC DNA]</scope>
    <source>
        <strain evidence="5 6">CBS 121593</strain>
    </source>
</reference>
<dbReference type="STRING" id="1448316.A0A395HFM9"/>
<feature type="domain" description="Heterokaryon incompatibility" evidence="3">
    <location>
        <begin position="25"/>
        <end position="113"/>
    </location>
</feature>
<evidence type="ECO:0000259" key="3">
    <source>
        <dbReference type="Pfam" id="PF06985"/>
    </source>
</evidence>
<dbReference type="InterPro" id="IPR036852">
    <property type="entry name" value="Peptidase_S8/S53_dom_sf"/>
</dbReference>
<accession>A0A395HFM9</accession>
<dbReference type="PANTHER" id="PTHR10622">
    <property type="entry name" value="HET DOMAIN-CONTAINING PROTEIN"/>
    <property type="match status" value="1"/>
</dbReference>
<dbReference type="Proteomes" id="UP000249402">
    <property type="component" value="Unassembled WGS sequence"/>
</dbReference>
<sequence length="1000" mass="111941">MRLIDANDTIGYKIHEFFGADIPKYAILSHTWASDDQEVTLRDMQQLDDNIRTKEGFQKVVSTCKQARLDGLNWAWVDTCCIDKTSSAELTEAINSMYTWYCEASLCYAYLADVPPIADPFAEGSAFRNSRWFTRGWTLQELIAPKEIHFYNRDWKFIGAKHSPESSQHPHIKNKAWGRLDKLLEDITGIPEKCLAQHKSLYSYSVAQRMSWASRRQCKRVEDIAYSLLGIFDVNMPLLYGEGPRAFVRLQEEIMKEIDDHSLFAWTIPDHESISFKVDSIFAQSPAKFAHSHDIIPVDEEVGELSAMTKKGLRMTLRLRPVASSQIGQGNVKHLTHHAILNCAREREKARRIAIILIPDAASKTDQASWIFYRCVTKEHVTLDPDILYDPDDCHTVYIRKKVPPEIIQVFSPLASSRSSLRHDYSGLDSLTSIYNLASVLIDLGNPEEAEALHRRALQRELKELAQEHPSTLTALSDLAAILGVRGTAEEAEVLNRNSKNGRQKILPASHLDTIERFDSLGSMLWTLHRLEEAEAVCRRTLEWKVKELGQRHISTLATTHNLAVVLQALGRLEEASSLYRQALEGREKALAVHHPDTLTSIDGLASALRDRGRLKEAEALYREALKRTKEGLGQSDPSIPIRSENLAGVLQALGEIRQADAIRRREKLNAAIGYLSVPLKSRSILVGTEATISETQSSWWDCMNNFATFIQTIPDKCSHPVKIAVIGNGIDESPDTPDRRIVWSKSFCSPGFTERFLIERYRNVTTMATIIGQVCPKSQLYTADIEHTAESVASAIKWAVKCAVDIVSVDWMPAEVPGCLAFAFLRAQEAGIAIIHSNGGKPPYHPGLITVCPSGPLRSVIPLGYEVYLFPGSNVPVKSSNGISRQSGGHVATAIASGFAGLLLYCKILVEAEVIDTRRRSGQETILAMLRRMTRDYTRVPQVWDYLELQFKQEVLSEGPKSQQSMNSLKVSDLVWSEQTKKALTKVVGRLLIGSSYGS</sequence>
<evidence type="ECO:0008006" key="7">
    <source>
        <dbReference type="Google" id="ProtNLM"/>
    </source>
</evidence>
<evidence type="ECO:0000256" key="2">
    <source>
        <dbReference type="ARBA" id="ARBA00023145"/>
    </source>
</evidence>
<dbReference type="Pfam" id="PF26640">
    <property type="entry name" value="DUF8212"/>
    <property type="match status" value="1"/>
</dbReference>
<dbReference type="GO" id="GO:0006508">
    <property type="term" value="P:proteolysis"/>
    <property type="evidence" value="ECO:0007669"/>
    <property type="project" value="InterPro"/>
</dbReference>
<dbReference type="SUPFAM" id="SSF52743">
    <property type="entry name" value="Subtilisin-like"/>
    <property type="match status" value="1"/>
</dbReference>
<evidence type="ECO:0000313" key="6">
    <source>
        <dbReference type="Proteomes" id="UP000249402"/>
    </source>
</evidence>
<dbReference type="Pfam" id="PF13424">
    <property type="entry name" value="TPR_12"/>
    <property type="match status" value="2"/>
</dbReference>
<dbReference type="InterPro" id="IPR058525">
    <property type="entry name" value="DUF8212"/>
</dbReference>
<keyword evidence="1" id="KW-0732">Signal</keyword>
<protein>
    <recommendedName>
        <fullName evidence="7">HET-domain-containing protein</fullName>
    </recommendedName>
</protein>
<dbReference type="Gene3D" id="1.25.40.10">
    <property type="entry name" value="Tetratricopeptide repeat domain"/>
    <property type="match status" value="2"/>
</dbReference>
<dbReference type="Gene3D" id="3.40.50.200">
    <property type="entry name" value="Peptidase S8/S53 domain"/>
    <property type="match status" value="1"/>
</dbReference>
<dbReference type="EMBL" id="KZ824420">
    <property type="protein sequence ID" value="RAL05798.1"/>
    <property type="molecule type" value="Genomic_DNA"/>
</dbReference>
<dbReference type="InterPro" id="IPR011990">
    <property type="entry name" value="TPR-like_helical_dom_sf"/>
</dbReference>
<dbReference type="InterPro" id="IPR019734">
    <property type="entry name" value="TPR_rpt"/>
</dbReference>
<gene>
    <name evidence="5" type="ORF">BO80DRAFT_371949</name>
</gene>
<proteinExistence type="predicted"/>